<dbReference type="GeneTree" id="ENSGT01030000234610"/>
<evidence type="ECO:0000256" key="4">
    <source>
        <dbReference type="ARBA" id="ARBA00022692"/>
    </source>
</evidence>
<evidence type="ECO:0000256" key="7">
    <source>
        <dbReference type="ARBA" id="ARBA00023136"/>
    </source>
</evidence>
<dbReference type="PANTHER" id="PTHR32261:SF4">
    <property type="entry name" value="CALCIUM HOMEOSTASIS MODULATOR PROTEIN 6"/>
    <property type="match status" value="1"/>
</dbReference>
<dbReference type="InParanoid" id="A0A669EV95"/>
<feature type="transmembrane region" description="Helical" evidence="9">
    <location>
        <begin position="231"/>
        <end position="251"/>
    </location>
</feature>
<evidence type="ECO:0000256" key="2">
    <source>
        <dbReference type="ARBA" id="ARBA00008497"/>
    </source>
</evidence>
<keyword evidence="8" id="KW-0407">Ion channel</keyword>
<dbReference type="Proteomes" id="UP000005207">
    <property type="component" value="Linkage group LG11"/>
</dbReference>
<dbReference type="Pfam" id="PF14798">
    <property type="entry name" value="Ca_hom_mod"/>
    <property type="match status" value="1"/>
</dbReference>
<keyword evidence="3" id="KW-0813">Transport</keyword>
<keyword evidence="6" id="KW-0406">Ion transport</keyword>
<protein>
    <submittedName>
        <fullName evidence="10">Calcium homeostasis modulator family member 6</fullName>
    </submittedName>
</protein>
<keyword evidence="11" id="KW-1185">Reference proteome</keyword>
<sequence>MQEEQSLSSRMLFFKEEVVEDSAVQLTLKLEVKLTLFLSNRSFTQQLKMDKFKTVLNIAGKQTNLGFGLIALLTAGGEQIFSTVVFKCPCNELNFVYGMVFLLVPALALLLLGYILSKKTWKLLTGLCQHRDKSLCCKKLVAAGVVLFQIGTSALVAPSTWIAVALLNGNYYECAMTGTNVSIYNKHVCRDGNSEVQCEKELHRFPCGKGISVSQAVREDVLLNLRAESQILGWLLITLIMLTNLLLTCVARCSSPISYLQLQFWKAYVHEESNLLDSYTAKHAKVFAERNLKSFFEKTPPENFITPSNRDWEKISSLYKFTTKDNYYSTLHRYVENSQETDNGTMRLTSIKSNESVEDNPAVLSFVDDGRMPL</sequence>
<keyword evidence="4 9" id="KW-0812">Transmembrane</keyword>
<evidence type="ECO:0000256" key="9">
    <source>
        <dbReference type="SAM" id="Phobius"/>
    </source>
</evidence>
<comment type="similarity">
    <text evidence="2">Belongs to the CALHM family.</text>
</comment>
<evidence type="ECO:0000313" key="10">
    <source>
        <dbReference type="Ensembl" id="ENSONIP00000076960.1"/>
    </source>
</evidence>
<evidence type="ECO:0000256" key="8">
    <source>
        <dbReference type="ARBA" id="ARBA00023303"/>
    </source>
</evidence>
<dbReference type="OMA" id="KFWKIYS"/>
<dbReference type="InterPro" id="IPR029569">
    <property type="entry name" value="CALHM"/>
</dbReference>
<keyword evidence="7 9" id="KW-0472">Membrane</keyword>
<evidence type="ECO:0000256" key="5">
    <source>
        <dbReference type="ARBA" id="ARBA00022989"/>
    </source>
</evidence>
<dbReference type="GO" id="GO:0005261">
    <property type="term" value="F:monoatomic cation channel activity"/>
    <property type="evidence" value="ECO:0007669"/>
    <property type="project" value="TreeGrafter"/>
</dbReference>
<evidence type="ECO:0000256" key="6">
    <source>
        <dbReference type="ARBA" id="ARBA00023065"/>
    </source>
</evidence>
<comment type="subcellular location">
    <subcellularLocation>
        <location evidence="1">Membrane</location>
        <topology evidence="1">Multi-pass membrane protein</topology>
    </subcellularLocation>
</comment>
<dbReference type="AlphaFoldDB" id="A0A669EV95"/>
<organism evidence="10 11">
    <name type="scientific">Oreochromis niloticus</name>
    <name type="common">Nile tilapia</name>
    <name type="synonym">Tilapia nilotica</name>
    <dbReference type="NCBI Taxonomy" id="8128"/>
    <lineage>
        <taxon>Eukaryota</taxon>
        <taxon>Metazoa</taxon>
        <taxon>Chordata</taxon>
        <taxon>Craniata</taxon>
        <taxon>Vertebrata</taxon>
        <taxon>Euteleostomi</taxon>
        <taxon>Actinopterygii</taxon>
        <taxon>Neopterygii</taxon>
        <taxon>Teleostei</taxon>
        <taxon>Neoteleostei</taxon>
        <taxon>Acanthomorphata</taxon>
        <taxon>Ovalentaria</taxon>
        <taxon>Cichlomorphae</taxon>
        <taxon>Cichliformes</taxon>
        <taxon>Cichlidae</taxon>
        <taxon>African cichlids</taxon>
        <taxon>Pseudocrenilabrinae</taxon>
        <taxon>Oreochromini</taxon>
        <taxon>Oreochromis</taxon>
    </lineage>
</organism>
<accession>A0A669EV95</accession>
<dbReference type="GO" id="GO:1904669">
    <property type="term" value="P:ATP export"/>
    <property type="evidence" value="ECO:0007669"/>
    <property type="project" value="UniProtKB-ARBA"/>
</dbReference>
<reference evidence="10" key="2">
    <citation type="submission" date="2025-08" db="UniProtKB">
        <authorList>
            <consortium name="Ensembl"/>
        </authorList>
    </citation>
    <scope>IDENTIFICATION</scope>
</reference>
<evidence type="ECO:0000256" key="1">
    <source>
        <dbReference type="ARBA" id="ARBA00004141"/>
    </source>
</evidence>
<keyword evidence="5 9" id="KW-1133">Transmembrane helix</keyword>
<proteinExistence type="inferred from homology"/>
<feature type="transmembrane region" description="Helical" evidence="9">
    <location>
        <begin position="95"/>
        <end position="116"/>
    </location>
</feature>
<evidence type="ECO:0000313" key="11">
    <source>
        <dbReference type="Proteomes" id="UP000005207"/>
    </source>
</evidence>
<evidence type="ECO:0000256" key="3">
    <source>
        <dbReference type="ARBA" id="ARBA00022448"/>
    </source>
</evidence>
<reference evidence="11" key="1">
    <citation type="submission" date="2012-01" db="EMBL/GenBank/DDBJ databases">
        <title>The Genome Sequence of Oreochromis niloticus (Nile Tilapia).</title>
        <authorList>
            <consortium name="Broad Institute Genome Assembly Team"/>
            <consortium name="Broad Institute Sequencing Platform"/>
            <person name="Di Palma F."/>
            <person name="Johnson J."/>
            <person name="Lander E.S."/>
            <person name="Lindblad-Toh K."/>
        </authorList>
    </citation>
    <scope>NUCLEOTIDE SEQUENCE [LARGE SCALE GENOMIC DNA]</scope>
</reference>
<dbReference type="GO" id="GO:0005886">
    <property type="term" value="C:plasma membrane"/>
    <property type="evidence" value="ECO:0007669"/>
    <property type="project" value="TreeGrafter"/>
</dbReference>
<gene>
    <name evidence="10" type="primary">calhm6</name>
</gene>
<feature type="transmembrane region" description="Helical" evidence="9">
    <location>
        <begin position="140"/>
        <end position="163"/>
    </location>
</feature>
<name>A0A669EV95_ORENI</name>
<dbReference type="Ensembl" id="ENSONIT00000087724.1">
    <property type="protein sequence ID" value="ENSONIP00000076960.1"/>
    <property type="gene ID" value="ENSONIG00000034445.1"/>
</dbReference>
<reference evidence="10" key="3">
    <citation type="submission" date="2025-09" db="UniProtKB">
        <authorList>
            <consortium name="Ensembl"/>
        </authorList>
    </citation>
    <scope>IDENTIFICATION</scope>
</reference>
<dbReference type="PANTHER" id="PTHR32261">
    <property type="entry name" value="CALCIUM HOMEOSTASIS MODULATOR PROTEIN"/>
    <property type="match status" value="1"/>
</dbReference>